<organism evidence="6 7">
    <name type="scientific">Actinocorallia herbida</name>
    <dbReference type="NCBI Taxonomy" id="58109"/>
    <lineage>
        <taxon>Bacteria</taxon>
        <taxon>Bacillati</taxon>
        <taxon>Actinomycetota</taxon>
        <taxon>Actinomycetes</taxon>
        <taxon>Streptosporangiales</taxon>
        <taxon>Thermomonosporaceae</taxon>
        <taxon>Actinocorallia</taxon>
    </lineage>
</organism>
<accession>A0A3N1D3D6</accession>
<protein>
    <submittedName>
        <fullName evidence="6">DNA-binding transcriptional LysR family regulator</fullName>
    </submittedName>
</protein>
<dbReference type="RefSeq" id="WP_170201615.1">
    <property type="nucleotide sequence ID" value="NZ_RJKE01000001.1"/>
</dbReference>
<evidence type="ECO:0000256" key="3">
    <source>
        <dbReference type="ARBA" id="ARBA00023125"/>
    </source>
</evidence>
<dbReference type="Pfam" id="PF00126">
    <property type="entry name" value="HTH_1"/>
    <property type="match status" value="1"/>
</dbReference>
<evidence type="ECO:0000256" key="4">
    <source>
        <dbReference type="ARBA" id="ARBA00023163"/>
    </source>
</evidence>
<keyword evidence="2" id="KW-0805">Transcription regulation</keyword>
<dbReference type="InterPro" id="IPR000847">
    <property type="entry name" value="LysR_HTH_N"/>
</dbReference>
<evidence type="ECO:0000259" key="5">
    <source>
        <dbReference type="PROSITE" id="PS50931"/>
    </source>
</evidence>
<dbReference type="Proteomes" id="UP000272400">
    <property type="component" value="Unassembled WGS sequence"/>
</dbReference>
<reference evidence="6 7" key="1">
    <citation type="submission" date="2018-11" db="EMBL/GenBank/DDBJ databases">
        <title>Sequencing the genomes of 1000 actinobacteria strains.</title>
        <authorList>
            <person name="Klenk H.-P."/>
        </authorList>
    </citation>
    <scope>NUCLEOTIDE SEQUENCE [LARGE SCALE GENOMIC DNA]</scope>
    <source>
        <strain evidence="6 7">DSM 44254</strain>
    </source>
</reference>
<dbReference type="InterPro" id="IPR037402">
    <property type="entry name" value="YidZ_PBP2"/>
</dbReference>
<dbReference type="SUPFAM" id="SSF53850">
    <property type="entry name" value="Periplasmic binding protein-like II"/>
    <property type="match status" value="1"/>
</dbReference>
<evidence type="ECO:0000256" key="2">
    <source>
        <dbReference type="ARBA" id="ARBA00023015"/>
    </source>
</evidence>
<evidence type="ECO:0000256" key="1">
    <source>
        <dbReference type="ARBA" id="ARBA00009437"/>
    </source>
</evidence>
<dbReference type="InterPro" id="IPR005119">
    <property type="entry name" value="LysR_subst-bd"/>
</dbReference>
<dbReference type="PANTHER" id="PTHR30118:SF15">
    <property type="entry name" value="TRANSCRIPTIONAL REGULATORY PROTEIN"/>
    <property type="match status" value="1"/>
</dbReference>
<dbReference type="Pfam" id="PF03466">
    <property type="entry name" value="LysR_substrate"/>
    <property type="match status" value="1"/>
</dbReference>
<dbReference type="AlphaFoldDB" id="A0A3N1D3D6"/>
<dbReference type="PANTHER" id="PTHR30118">
    <property type="entry name" value="HTH-TYPE TRANSCRIPTIONAL REGULATOR LEUO-RELATED"/>
    <property type="match status" value="1"/>
</dbReference>
<dbReference type="InterPro" id="IPR050389">
    <property type="entry name" value="LysR-type_TF"/>
</dbReference>
<proteinExistence type="inferred from homology"/>
<name>A0A3N1D3D6_9ACTN</name>
<evidence type="ECO:0000313" key="7">
    <source>
        <dbReference type="Proteomes" id="UP000272400"/>
    </source>
</evidence>
<dbReference type="SUPFAM" id="SSF46785">
    <property type="entry name" value="Winged helix' DNA-binding domain"/>
    <property type="match status" value="1"/>
</dbReference>
<keyword evidence="7" id="KW-1185">Reference proteome</keyword>
<dbReference type="InterPro" id="IPR036388">
    <property type="entry name" value="WH-like_DNA-bd_sf"/>
</dbReference>
<comment type="caution">
    <text evidence="6">The sequence shown here is derived from an EMBL/GenBank/DDBJ whole genome shotgun (WGS) entry which is preliminary data.</text>
</comment>
<keyword evidence="3 6" id="KW-0238">DNA-binding</keyword>
<sequence>MQVTLLYVRLRAVELSNLDFNLLRTLDALLQETSVTRTAQRLNVTQPAVSAALGKLRRYFDDDLLRRCGNRYELTPLATELKVRTAIAMEGVRRVFETQSGFDPAADEREFTVLTSDYAMAVIGGALRGLTVGTAPKVSLRLEAHHAQIVEQMPDALRDVDGVIMPHGFLSNVPFVDLHADNWVCLVATSNERVGDQLTMKDLAELPWAFNYRTPAAFNPAARQLQVMGIEPHVQIVVASFLALPFVIAGTDRIALVQARVAESLVGNGDVRVLPCPFDAVPITEALWWHPIYDRDPGHAWLRNYLAAACRGLPALT</sequence>
<keyword evidence="4" id="KW-0804">Transcription</keyword>
<dbReference type="PRINTS" id="PR00039">
    <property type="entry name" value="HTHLYSR"/>
</dbReference>
<dbReference type="Gene3D" id="3.40.190.10">
    <property type="entry name" value="Periplasmic binding protein-like II"/>
    <property type="match status" value="2"/>
</dbReference>
<evidence type="ECO:0000313" key="6">
    <source>
        <dbReference type="EMBL" id="ROO88057.1"/>
    </source>
</evidence>
<dbReference type="GO" id="GO:0003700">
    <property type="term" value="F:DNA-binding transcription factor activity"/>
    <property type="evidence" value="ECO:0007669"/>
    <property type="project" value="InterPro"/>
</dbReference>
<dbReference type="PROSITE" id="PS50931">
    <property type="entry name" value="HTH_LYSR"/>
    <property type="match status" value="1"/>
</dbReference>
<gene>
    <name evidence="6" type="ORF">EDD29_5711</name>
</gene>
<dbReference type="EMBL" id="RJKE01000001">
    <property type="protein sequence ID" value="ROO88057.1"/>
    <property type="molecule type" value="Genomic_DNA"/>
</dbReference>
<feature type="domain" description="HTH lysR-type" evidence="5">
    <location>
        <begin position="18"/>
        <end position="75"/>
    </location>
</feature>
<dbReference type="CDD" id="cd08417">
    <property type="entry name" value="PBP2_Nitroaromatics_like"/>
    <property type="match status" value="1"/>
</dbReference>
<dbReference type="InterPro" id="IPR036390">
    <property type="entry name" value="WH_DNA-bd_sf"/>
</dbReference>
<comment type="similarity">
    <text evidence="1">Belongs to the LysR transcriptional regulatory family.</text>
</comment>
<dbReference type="GO" id="GO:0003677">
    <property type="term" value="F:DNA binding"/>
    <property type="evidence" value="ECO:0007669"/>
    <property type="project" value="UniProtKB-KW"/>
</dbReference>
<dbReference type="Gene3D" id="1.10.10.10">
    <property type="entry name" value="Winged helix-like DNA-binding domain superfamily/Winged helix DNA-binding domain"/>
    <property type="match status" value="1"/>
</dbReference>